<proteinExistence type="predicted"/>
<sequence>MKRQRNSYLVEEKQKAVELAHRTSSTYAANYYSLDLTMLGHASFPKEEVKLYK</sequence>
<keyword evidence="2" id="KW-1185">Reference proteome</keyword>
<organism evidence="1 2">
    <name type="scientific">Gigaspora margarita</name>
    <dbReference type="NCBI Taxonomy" id="4874"/>
    <lineage>
        <taxon>Eukaryota</taxon>
        <taxon>Fungi</taxon>
        <taxon>Fungi incertae sedis</taxon>
        <taxon>Mucoromycota</taxon>
        <taxon>Glomeromycotina</taxon>
        <taxon>Glomeromycetes</taxon>
        <taxon>Diversisporales</taxon>
        <taxon>Gigasporaceae</taxon>
        <taxon>Gigaspora</taxon>
    </lineage>
</organism>
<name>A0ABN7W7T7_GIGMA</name>
<accession>A0ABN7W7T7</accession>
<protein>
    <submittedName>
        <fullName evidence="1">18583_t:CDS:1</fullName>
    </submittedName>
</protein>
<evidence type="ECO:0000313" key="2">
    <source>
        <dbReference type="Proteomes" id="UP000789901"/>
    </source>
</evidence>
<reference evidence="1 2" key="1">
    <citation type="submission" date="2021-06" db="EMBL/GenBank/DDBJ databases">
        <authorList>
            <person name="Kallberg Y."/>
            <person name="Tangrot J."/>
            <person name="Rosling A."/>
        </authorList>
    </citation>
    <scope>NUCLEOTIDE SEQUENCE [LARGE SCALE GENOMIC DNA]</scope>
    <source>
        <strain evidence="1 2">120-4 pot B 10/14</strain>
    </source>
</reference>
<feature type="non-terminal residue" evidence="1">
    <location>
        <position position="1"/>
    </location>
</feature>
<gene>
    <name evidence="1" type="ORF">GMARGA_LOCUS27407</name>
</gene>
<dbReference type="Proteomes" id="UP000789901">
    <property type="component" value="Unassembled WGS sequence"/>
</dbReference>
<dbReference type="EMBL" id="CAJVQB010033460">
    <property type="protein sequence ID" value="CAG8819817.1"/>
    <property type="molecule type" value="Genomic_DNA"/>
</dbReference>
<comment type="caution">
    <text evidence="1">The sequence shown here is derived from an EMBL/GenBank/DDBJ whole genome shotgun (WGS) entry which is preliminary data.</text>
</comment>
<evidence type="ECO:0000313" key="1">
    <source>
        <dbReference type="EMBL" id="CAG8819817.1"/>
    </source>
</evidence>